<proteinExistence type="inferred from homology"/>
<dbReference type="GO" id="GO:0004069">
    <property type="term" value="F:L-aspartate:2-oxoglutarate aminotransferase activity"/>
    <property type="evidence" value="ECO:0007669"/>
    <property type="project" value="UniProtKB-EC"/>
</dbReference>
<keyword evidence="6" id="KW-0808">Transferase</keyword>
<dbReference type="PANTHER" id="PTHR11879">
    <property type="entry name" value="ASPARTATE AMINOTRANSFERASE"/>
    <property type="match status" value="1"/>
</dbReference>
<dbReference type="OrthoDB" id="6752799at2759"/>
<dbReference type="Gene3D" id="3.40.640.10">
    <property type="entry name" value="Type I PLP-dependent aspartate aminotransferase-like (Major domain)"/>
    <property type="match status" value="1"/>
</dbReference>
<evidence type="ECO:0000256" key="7">
    <source>
        <dbReference type="ARBA" id="ARBA00022898"/>
    </source>
</evidence>
<reference evidence="9" key="1">
    <citation type="submission" date="2022-01" db="EMBL/GenBank/DDBJ databases">
        <authorList>
            <person name="King R."/>
        </authorList>
    </citation>
    <scope>NUCLEOTIDE SEQUENCE</scope>
</reference>
<evidence type="ECO:0000256" key="3">
    <source>
        <dbReference type="ARBA" id="ARBA00011738"/>
    </source>
</evidence>
<sequence length="413" mass="47217">MSVFDNIPIAKPVQIFYLRDRFVEDPCENKVLLSIGGYRTEEGDPYVMPAVKYADKIIHMDESIENVIATPLGMESFSNAAVTLLLGNKSQAIIKNKYMGVQCYSSIGGLRIGAEFLARYMGKETFYISDPSYENYERIFRCAGFKTMKTFRYLDAKNLKLDFKGMMEDLRNADEDSVIVLQMCGHNPTGFDPDELEWDELASLFANKRIFPFFDCGYQGLATGDVNKDAYSVRKFAELDVEFFCSQGFSKIFGMYSERIGNLTITVKDTDLIPIIRSRMAALINSMYLAPPIRSARIIAYICNNKSLYNQWLNSIKEMASRMKRVRLQLKEVLDSMQTPGYWEHLVEQVGCYSYTGLSAKQVEYMMMKHHVYMLSSGRMCVGAIGQWNLYQVARAIHDVTIQFGDNIRRTSC</sequence>
<dbReference type="InterPro" id="IPR015422">
    <property type="entry name" value="PyrdxlP-dep_Trfase_small"/>
</dbReference>
<evidence type="ECO:0000256" key="1">
    <source>
        <dbReference type="ARBA" id="ARBA00001933"/>
    </source>
</evidence>
<dbReference type="CDD" id="cd00609">
    <property type="entry name" value="AAT_like"/>
    <property type="match status" value="1"/>
</dbReference>
<dbReference type="PRINTS" id="PR00799">
    <property type="entry name" value="TRANSAMINASE"/>
</dbReference>
<dbReference type="GO" id="GO:0030170">
    <property type="term" value="F:pyridoxal phosphate binding"/>
    <property type="evidence" value="ECO:0007669"/>
    <property type="project" value="InterPro"/>
</dbReference>
<feature type="domain" description="Aminotransferase class I/classII large" evidence="8">
    <location>
        <begin position="29"/>
        <end position="386"/>
    </location>
</feature>
<keyword evidence="10" id="KW-1185">Reference proteome</keyword>
<protein>
    <recommendedName>
        <fullName evidence="4">aspartate transaminase</fullName>
        <ecNumber evidence="4">2.6.1.1</ecNumber>
    </recommendedName>
</protein>
<dbReference type="EMBL" id="OU900104">
    <property type="protein sequence ID" value="CAG9855622.1"/>
    <property type="molecule type" value="Genomic_DNA"/>
</dbReference>
<comment type="cofactor">
    <cofactor evidence="1">
        <name>pyridoxal 5'-phosphate</name>
        <dbReference type="ChEBI" id="CHEBI:597326"/>
    </cofactor>
</comment>
<evidence type="ECO:0000313" key="10">
    <source>
        <dbReference type="Proteomes" id="UP001153712"/>
    </source>
</evidence>
<keyword evidence="7" id="KW-0663">Pyridoxal phosphate</keyword>
<evidence type="ECO:0000313" key="9">
    <source>
        <dbReference type="EMBL" id="CAG9855622.1"/>
    </source>
</evidence>
<evidence type="ECO:0000259" key="8">
    <source>
        <dbReference type="Pfam" id="PF00155"/>
    </source>
</evidence>
<organism evidence="9 10">
    <name type="scientific">Phyllotreta striolata</name>
    <name type="common">Striped flea beetle</name>
    <name type="synonym">Crioceris striolata</name>
    <dbReference type="NCBI Taxonomy" id="444603"/>
    <lineage>
        <taxon>Eukaryota</taxon>
        <taxon>Metazoa</taxon>
        <taxon>Ecdysozoa</taxon>
        <taxon>Arthropoda</taxon>
        <taxon>Hexapoda</taxon>
        <taxon>Insecta</taxon>
        <taxon>Pterygota</taxon>
        <taxon>Neoptera</taxon>
        <taxon>Endopterygota</taxon>
        <taxon>Coleoptera</taxon>
        <taxon>Polyphaga</taxon>
        <taxon>Cucujiformia</taxon>
        <taxon>Chrysomeloidea</taxon>
        <taxon>Chrysomelidae</taxon>
        <taxon>Galerucinae</taxon>
        <taxon>Alticini</taxon>
        <taxon>Phyllotreta</taxon>
    </lineage>
</organism>
<comment type="subunit">
    <text evidence="3">Homodimer.</text>
</comment>
<evidence type="ECO:0000256" key="5">
    <source>
        <dbReference type="ARBA" id="ARBA00022576"/>
    </source>
</evidence>
<dbReference type="InterPro" id="IPR000796">
    <property type="entry name" value="Asp_trans"/>
</dbReference>
<dbReference type="EC" id="2.6.1.1" evidence="4"/>
<name>A0A9N9TIS1_PHYSR</name>
<dbReference type="SUPFAM" id="SSF53383">
    <property type="entry name" value="PLP-dependent transferases"/>
    <property type="match status" value="1"/>
</dbReference>
<dbReference type="PANTHER" id="PTHR11879:SF55">
    <property type="entry name" value="GLUTAMATE OXALOACETATE TRANSAMINASE 1, ISOFORM B"/>
    <property type="match status" value="1"/>
</dbReference>
<dbReference type="InterPro" id="IPR015424">
    <property type="entry name" value="PyrdxlP-dep_Trfase"/>
</dbReference>
<dbReference type="GO" id="GO:0005829">
    <property type="term" value="C:cytosol"/>
    <property type="evidence" value="ECO:0007669"/>
    <property type="project" value="TreeGrafter"/>
</dbReference>
<dbReference type="GO" id="GO:0006532">
    <property type="term" value="P:aspartate biosynthetic process"/>
    <property type="evidence" value="ECO:0007669"/>
    <property type="project" value="TreeGrafter"/>
</dbReference>
<evidence type="ECO:0000256" key="6">
    <source>
        <dbReference type="ARBA" id="ARBA00022679"/>
    </source>
</evidence>
<gene>
    <name evidence="9" type="ORF">PHYEVI_LOCUS2068</name>
</gene>
<evidence type="ECO:0000256" key="2">
    <source>
        <dbReference type="ARBA" id="ARBA00007441"/>
    </source>
</evidence>
<dbReference type="Proteomes" id="UP001153712">
    <property type="component" value="Chromosome 11"/>
</dbReference>
<evidence type="ECO:0000256" key="4">
    <source>
        <dbReference type="ARBA" id="ARBA00012753"/>
    </source>
</evidence>
<dbReference type="Pfam" id="PF00155">
    <property type="entry name" value="Aminotran_1_2"/>
    <property type="match status" value="1"/>
</dbReference>
<accession>A0A9N9TIS1</accession>
<dbReference type="AlphaFoldDB" id="A0A9N9TIS1"/>
<dbReference type="Gene3D" id="3.90.1150.10">
    <property type="entry name" value="Aspartate Aminotransferase, domain 1"/>
    <property type="match status" value="1"/>
</dbReference>
<dbReference type="InterPro" id="IPR015421">
    <property type="entry name" value="PyrdxlP-dep_Trfase_major"/>
</dbReference>
<comment type="similarity">
    <text evidence="2">Belongs to the class-I pyridoxal-phosphate-dependent aminotransferase family.</text>
</comment>
<dbReference type="InterPro" id="IPR004839">
    <property type="entry name" value="Aminotransferase_I/II_large"/>
</dbReference>
<keyword evidence="5" id="KW-0032">Aminotransferase</keyword>